<dbReference type="EMBL" id="JBBPHU010000024">
    <property type="protein sequence ID" value="KAK7508826.1"/>
    <property type="molecule type" value="Genomic_DNA"/>
</dbReference>
<gene>
    <name evidence="2" type="ORF">IWZ03DRAFT_123696</name>
</gene>
<dbReference type="Proteomes" id="UP001363622">
    <property type="component" value="Unassembled WGS sequence"/>
</dbReference>
<keyword evidence="3" id="KW-1185">Reference proteome</keyword>
<organism evidence="2 3">
    <name type="scientific">Phyllosticta citriasiana</name>
    <dbReference type="NCBI Taxonomy" id="595635"/>
    <lineage>
        <taxon>Eukaryota</taxon>
        <taxon>Fungi</taxon>
        <taxon>Dikarya</taxon>
        <taxon>Ascomycota</taxon>
        <taxon>Pezizomycotina</taxon>
        <taxon>Dothideomycetes</taxon>
        <taxon>Dothideomycetes incertae sedis</taxon>
        <taxon>Botryosphaeriales</taxon>
        <taxon>Phyllostictaceae</taxon>
        <taxon>Phyllosticta</taxon>
    </lineage>
</organism>
<evidence type="ECO:0000313" key="3">
    <source>
        <dbReference type="Proteomes" id="UP001363622"/>
    </source>
</evidence>
<name>A0ABR1K750_9PEZI</name>
<sequence length="317" mass="37165">MDGDDDSHRKRWNLRPRRAPEKKLSRTERALSTTWAGKTGHQVLQGERLAWTESDLRIFRIHAARNQWWYLEDEDDHGITKRNRAAPAVAQLQELQEDLGLWTADESLNAELTRRIEAAVWYDLTSRLHHRDVLRWPLYTQIWYLDPNWTGNTTRPPMLSTTPWVAALSRAWTRWTPLEQHAVFLFLRALDHHGLVHAVLPFICQAIDDYIDHQVLRECPTTVKMKTAMVVPNTPPSYNRPPPPPHPLPPFAPKTSFCALSPIMTVCDVAPVVARDNKIAAEMVRRFREAERNLWDWVKKQNEEKRKRQKDDHGFWF</sequence>
<feature type="compositionally biased region" description="Basic and acidic residues" evidence="1">
    <location>
        <begin position="18"/>
        <end position="27"/>
    </location>
</feature>
<comment type="caution">
    <text evidence="2">The sequence shown here is derived from an EMBL/GenBank/DDBJ whole genome shotgun (WGS) entry which is preliminary data.</text>
</comment>
<reference evidence="2 3" key="1">
    <citation type="submission" date="2024-04" db="EMBL/GenBank/DDBJ databases">
        <title>Phyllosticta paracitricarpa is synonymous to the EU quarantine fungus P. citricarpa based on phylogenomic analyses.</title>
        <authorList>
            <consortium name="Lawrence Berkeley National Laboratory"/>
            <person name="Van Ingen-Buijs V.A."/>
            <person name="Van Westerhoven A.C."/>
            <person name="Haridas S."/>
            <person name="Skiadas P."/>
            <person name="Martin F."/>
            <person name="Groenewald J.Z."/>
            <person name="Crous P.W."/>
            <person name="Seidl M.F."/>
        </authorList>
    </citation>
    <scope>NUCLEOTIDE SEQUENCE [LARGE SCALE GENOMIC DNA]</scope>
    <source>
        <strain evidence="2 3">CBS 123371</strain>
    </source>
</reference>
<evidence type="ECO:0000256" key="1">
    <source>
        <dbReference type="SAM" id="MobiDB-lite"/>
    </source>
</evidence>
<evidence type="ECO:0000313" key="2">
    <source>
        <dbReference type="EMBL" id="KAK7508826.1"/>
    </source>
</evidence>
<accession>A0ABR1K750</accession>
<proteinExistence type="predicted"/>
<feature type="region of interest" description="Disordered" evidence="1">
    <location>
        <begin position="1"/>
        <end position="27"/>
    </location>
</feature>
<protein>
    <submittedName>
        <fullName evidence="2">Uncharacterized protein</fullName>
    </submittedName>
</protein>